<accession>X1PZZ7</accession>
<feature type="non-terminal residue" evidence="2">
    <location>
        <position position="71"/>
    </location>
</feature>
<feature type="transmembrane region" description="Helical" evidence="1">
    <location>
        <begin position="6"/>
        <end position="25"/>
    </location>
</feature>
<reference evidence="2" key="1">
    <citation type="journal article" date="2014" name="Front. Microbiol.">
        <title>High frequency of phylogenetically diverse reductive dehalogenase-homologous genes in deep subseafloor sedimentary metagenomes.</title>
        <authorList>
            <person name="Kawai M."/>
            <person name="Futagami T."/>
            <person name="Toyoda A."/>
            <person name="Takaki Y."/>
            <person name="Nishi S."/>
            <person name="Hori S."/>
            <person name="Arai W."/>
            <person name="Tsubouchi T."/>
            <person name="Morono Y."/>
            <person name="Uchiyama I."/>
            <person name="Ito T."/>
            <person name="Fujiyama A."/>
            <person name="Inagaki F."/>
            <person name="Takami H."/>
        </authorList>
    </citation>
    <scope>NUCLEOTIDE SEQUENCE</scope>
    <source>
        <strain evidence="2">Expedition CK06-06</strain>
    </source>
</reference>
<comment type="caution">
    <text evidence="2">The sequence shown here is derived from an EMBL/GenBank/DDBJ whole genome shotgun (WGS) entry which is preliminary data.</text>
</comment>
<evidence type="ECO:0000313" key="2">
    <source>
        <dbReference type="EMBL" id="GAI36529.1"/>
    </source>
</evidence>
<dbReference type="AlphaFoldDB" id="X1PZZ7"/>
<protein>
    <submittedName>
        <fullName evidence="2">Uncharacterized protein</fullName>
    </submittedName>
</protein>
<organism evidence="2">
    <name type="scientific">marine sediment metagenome</name>
    <dbReference type="NCBI Taxonomy" id="412755"/>
    <lineage>
        <taxon>unclassified sequences</taxon>
        <taxon>metagenomes</taxon>
        <taxon>ecological metagenomes</taxon>
    </lineage>
</organism>
<proteinExistence type="predicted"/>
<sequence length="71" mass="8254">MDIAVVVSLIAGVITALTSFIIVSYRQRLAKRKEDLRQKELELSDSLRQTLTDSFRKYYTNIDADRIDYII</sequence>
<keyword evidence="1" id="KW-0472">Membrane</keyword>
<dbReference type="EMBL" id="BARV01028696">
    <property type="protein sequence ID" value="GAI36529.1"/>
    <property type="molecule type" value="Genomic_DNA"/>
</dbReference>
<name>X1PZZ7_9ZZZZ</name>
<keyword evidence="1" id="KW-1133">Transmembrane helix</keyword>
<gene>
    <name evidence="2" type="ORF">S06H3_45885</name>
</gene>
<keyword evidence="1" id="KW-0812">Transmembrane</keyword>
<evidence type="ECO:0000256" key="1">
    <source>
        <dbReference type="SAM" id="Phobius"/>
    </source>
</evidence>